<dbReference type="PANTHER" id="PTHR32322:SF18">
    <property type="entry name" value="S-ADENOSYLMETHIONINE_S-ADENOSYLHOMOCYSTEINE TRANSPORTER"/>
    <property type="match status" value="1"/>
</dbReference>
<dbReference type="InterPro" id="IPR037185">
    <property type="entry name" value="EmrE-like"/>
</dbReference>
<feature type="transmembrane region" description="Helical" evidence="7">
    <location>
        <begin position="187"/>
        <end position="204"/>
    </location>
</feature>
<dbReference type="InterPro" id="IPR050638">
    <property type="entry name" value="AA-Vitamin_Transporters"/>
</dbReference>
<evidence type="ECO:0000256" key="5">
    <source>
        <dbReference type="ARBA" id="ARBA00022989"/>
    </source>
</evidence>
<dbReference type="OrthoDB" id="5186724at2"/>
<evidence type="ECO:0000313" key="9">
    <source>
        <dbReference type="EMBL" id="SED97112.1"/>
    </source>
</evidence>
<keyword evidence="6 7" id="KW-0472">Membrane</keyword>
<feature type="domain" description="EamA" evidence="8">
    <location>
        <begin position="157"/>
        <end position="286"/>
    </location>
</feature>
<feature type="transmembrane region" description="Helical" evidence="7">
    <location>
        <begin position="100"/>
        <end position="118"/>
    </location>
</feature>
<feature type="transmembrane region" description="Helical" evidence="7">
    <location>
        <begin position="41"/>
        <end position="57"/>
    </location>
</feature>
<keyword evidence="10" id="KW-1185">Reference proteome</keyword>
<dbReference type="InterPro" id="IPR000620">
    <property type="entry name" value="EamA_dom"/>
</dbReference>
<sequence>MTRNRVLAVTALTFAVLFWSGNFMLGGAAVASMSVTSLMFIKWAAALIPLLVLTHFIERPNWREVLRHWKILLVLSLLGIVGYGFMFYEGLRTTSGFNASLITALNPAMIVVAATFFLRDRLTARGVIGILIALVGALWALSDGQIGLLFSHGFGVGDLWMFGVISVWTAYTLIIRTGPQIPPLTSTSLQVTIAVIIMAPLMIIEGPSLPSTSAGAWSLAYIAIFPSVGAYILYNYGSKEIEPGQAGMFLNLTVVFTAIFTVLAGQPLSWAQIGGAVLILGGVGLTTQLRKKSPTTEAVAPFDGVEDQQDLNRVASRHWQSD</sequence>
<reference evidence="10" key="1">
    <citation type="submission" date="2016-10" db="EMBL/GenBank/DDBJ databases">
        <authorList>
            <person name="Varghese N."/>
            <person name="Submissions S."/>
        </authorList>
    </citation>
    <scope>NUCLEOTIDE SEQUENCE [LARGE SCALE GENOMIC DNA]</scope>
    <source>
        <strain evidence="10">DSM 44498</strain>
    </source>
</reference>
<dbReference type="Proteomes" id="UP000183561">
    <property type="component" value="Unassembled WGS sequence"/>
</dbReference>
<evidence type="ECO:0000256" key="2">
    <source>
        <dbReference type="ARBA" id="ARBA00007362"/>
    </source>
</evidence>
<organism evidence="9 10">
    <name type="scientific">Rhodococcus koreensis</name>
    <dbReference type="NCBI Taxonomy" id="99653"/>
    <lineage>
        <taxon>Bacteria</taxon>
        <taxon>Bacillati</taxon>
        <taxon>Actinomycetota</taxon>
        <taxon>Actinomycetes</taxon>
        <taxon>Mycobacteriales</taxon>
        <taxon>Nocardiaceae</taxon>
        <taxon>Rhodococcus</taxon>
    </lineage>
</organism>
<evidence type="ECO:0000256" key="1">
    <source>
        <dbReference type="ARBA" id="ARBA00004651"/>
    </source>
</evidence>
<name>A0A1H5F169_9NOCA</name>
<dbReference type="EMBL" id="FNSV01000008">
    <property type="protein sequence ID" value="SED97112.1"/>
    <property type="molecule type" value="Genomic_DNA"/>
</dbReference>
<feature type="transmembrane region" description="Helical" evidence="7">
    <location>
        <begin position="246"/>
        <end position="264"/>
    </location>
</feature>
<evidence type="ECO:0000256" key="3">
    <source>
        <dbReference type="ARBA" id="ARBA00022475"/>
    </source>
</evidence>
<comment type="subcellular location">
    <subcellularLocation>
        <location evidence="1">Cell membrane</location>
        <topology evidence="1">Multi-pass membrane protein</topology>
    </subcellularLocation>
</comment>
<dbReference type="PANTHER" id="PTHR32322">
    <property type="entry name" value="INNER MEMBRANE TRANSPORTER"/>
    <property type="match status" value="1"/>
</dbReference>
<feature type="transmembrane region" description="Helical" evidence="7">
    <location>
        <begin position="154"/>
        <end position="175"/>
    </location>
</feature>
<feature type="transmembrane region" description="Helical" evidence="7">
    <location>
        <begin position="69"/>
        <end position="88"/>
    </location>
</feature>
<feature type="transmembrane region" description="Helical" evidence="7">
    <location>
        <begin position="216"/>
        <end position="234"/>
    </location>
</feature>
<protein>
    <submittedName>
        <fullName evidence="9">Permease of the drug/metabolite transporter (DMT) superfamily</fullName>
    </submittedName>
</protein>
<accession>A0A1H5F169</accession>
<evidence type="ECO:0000313" key="10">
    <source>
        <dbReference type="Proteomes" id="UP000183561"/>
    </source>
</evidence>
<keyword evidence="4 7" id="KW-0812">Transmembrane</keyword>
<evidence type="ECO:0000256" key="7">
    <source>
        <dbReference type="SAM" id="Phobius"/>
    </source>
</evidence>
<dbReference type="RefSeq" id="WP_143051537.1">
    <property type="nucleotide sequence ID" value="NZ_FNSV01000008.1"/>
</dbReference>
<feature type="domain" description="EamA" evidence="8">
    <location>
        <begin position="9"/>
        <end position="140"/>
    </location>
</feature>
<dbReference type="SUPFAM" id="SSF103481">
    <property type="entry name" value="Multidrug resistance efflux transporter EmrE"/>
    <property type="match status" value="2"/>
</dbReference>
<evidence type="ECO:0000256" key="6">
    <source>
        <dbReference type="ARBA" id="ARBA00023136"/>
    </source>
</evidence>
<dbReference type="GO" id="GO:0005886">
    <property type="term" value="C:plasma membrane"/>
    <property type="evidence" value="ECO:0007669"/>
    <property type="project" value="UniProtKB-SubCell"/>
</dbReference>
<evidence type="ECO:0000256" key="4">
    <source>
        <dbReference type="ARBA" id="ARBA00022692"/>
    </source>
</evidence>
<comment type="similarity">
    <text evidence="2">Belongs to the EamA transporter family.</text>
</comment>
<keyword evidence="3" id="KW-1003">Cell membrane</keyword>
<gene>
    <name evidence="9" type="ORF">SAMN04490239_9454</name>
</gene>
<dbReference type="Pfam" id="PF00892">
    <property type="entry name" value="EamA"/>
    <property type="match status" value="2"/>
</dbReference>
<feature type="transmembrane region" description="Helical" evidence="7">
    <location>
        <begin position="125"/>
        <end position="142"/>
    </location>
</feature>
<dbReference type="AlphaFoldDB" id="A0A1H5F169"/>
<evidence type="ECO:0000259" key="8">
    <source>
        <dbReference type="Pfam" id="PF00892"/>
    </source>
</evidence>
<proteinExistence type="inferred from homology"/>
<keyword evidence="5 7" id="KW-1133">Transmembrane helix</keyword>